<dbReference type="InterPro" id="IPR029071">
    <property type="entry name" value="Ubiquitin-like_domsf"/>
</dbReference>
<sequence>MDKLAFSGSGDSGSTGDDQRTTEMKIQDEIAGNDVLFKQGLTFEWVKNKIAIALEVRYQDLLIFYNGKRIPEPFCLIDLGVKTGETIEVQIAEGAVVGLDAVRKQVEQELQDSQ</sequence>
<name>A0A078A813_STYLE</name>
<protein>
    <recommendedName>
        <fullName evidence="4">Ubiquitin-like domain-containing protein</fullName>
    </recommendedName>
</protein>
<feature type="region of interest" description="Disordered" evidence="1">
    <location>
        <begin position="1"/>
        <end position="21"/>
    </location>
</feature>
<organism evidence="2 3">
    <name type="scientific">Stylonychia lemnae</name>
    <name type="common">Ciliate</name>
    <dbReference type="NCBI Taxonomy" id="5949"/>
    <lineage>
        <taxon>Eukaryota</taxon>
        <taxon>Sar</taxon>
        <taxon>Alveolata</taxon>
        <taxon>Ciliophora</taxon>
        <taxon>Intramacronucleata</taxon>
        <taxon>Spirotrichea</taxon>
        <taxon>Stichotrichia</taxon>
        <taxon>Sporadotrichida</taxon>
        <taxon>Oxytrichidae</taxon>
        <taxon>Stylonychinae</taxon>
        <taxon>Stylonychia</taxon>
    </lineage>
</organism>
<reference evidence="2 3" key="1">
    <citation type="submission" date="2014-06" db="EMBL/GenBank/DDBJ databases">
        <authorList>
            <person name="Swart Estienne"/>
        </authorList>
    </citation>
    <scope>NUCLEOTIDE SEQUENCE [LARGE SCALE GENOMIC DNA]</scope>
    <source>
        <strain evidence="2 3">130c</strain>
    </source>
</reference>
<dbReference type="AlphaFoldDB" id="A0A078A813"/>
<dbReference type="InParanoid" id="A0A078A813"/>
<dbReference type="Proteomes" id="UP000039865">
    <property type="component" value="Unassembled WGS sequence"/>
</dbReference>
<evidence type="ECO:0000313" key="2">
    <source>
        <dbReference type="EMBL" id="CDW76911.1"/>
    </source>
</evidence>
<evidence type="ECO:0008006" key="4">
    <source>
        <dbReference type="Google" id="ProtNLM"/>
    </source>
</evidence>
<accession>A0A078A813</accession>
<gene>
    <name evidence="2" type="primary">Contig1666.g1813</name>
    <name evidence="2" type="ORF">STYLEM_5876</name>
</gene>
<dbReference type="EMBL" id="CCKQ01005660">
    <property type="protein sequence ID" value="CDW76911.1"/>
    <property type="molecule type" value="Genomic_DNA"/>
</dbReference>
<evidence type="ECO:0000313" key="3">
    <source>
        <dbReference type="Proteomes" id="UP000039865"/>
    </source>
</evidence>
<evidence type="ECO:0000256" key="1">
    <source>
        <dbReference type="SAM" id="MobiDB-lite"/>
    </source>
</evidence>
<dbReference type="OrthoDB" id="10410805at2759"/>
<proteinExistence type="predicted"/>
<keyword evidence="3" id="KW-1185">Reference proteome</keyword>
<dbReference type="SUPFAM" id="SSF54236">
    <property type="entry name" value="Ubiquitin-like"/>
    <property type="match status" value="1"/>
</dbReference>
<feature type="compositionally biased region" description="Low complexity" evidence="1">
    <location>
        <begin position="7"/>
        <end position="16"/>
    </location>
</feature>